<evidence type="ECO:0008006" key="9">
    <source>
        <dbReference type="Google" id="ProtNLM"/>
    </source>
</evidence>
<evidence type="ECO:0000313" key="7">
    <source>
        <dbReference type="EMBL" id="AMX02076.1"/>
    </source>
</evidence>
<keyword evidence="3 6" id="KW-0812">Transmembrane</keyword>
<dbReference type="PANTHER" id="PTHR39087">
    <property type="entry name" value="UPF0104 MEMBRANE PROTEIN MJ1595"/>
    <property type="match status" value="1"/>
</dbReference>
<keyword evidence="8" id="KW-1185">Reference proteome</keyword>
<evidence type="ECO:0000256" key="1">
    <source>
        <dbReference type="ARBA" id="ARBA00004651"/>
    </source>
</evidence>
<feature type="transmembrane region" description="Helical" evidence="6">
    <location>
        <begin position="284"/>
        <end position="308"/>
    </location>
</feature>
<name>A0A143HKQ8_MICTH</name>
<dbReference type="GeneID" id="76607472"/>
<feature type="transmembrane region" description="Helical" evidence="6">
    <location>
        <begin position="208"/>
        <end position="234"/>
    </location>
</feature>
<reference evidence="8" key="1">
    <citation type="submission" date="2016-03" db="EMBL/GenBank/DDBJ databases">
        <authorList>
            <person name="Lee Y.-S."/>
            <person name="Choi Y.-L."/>
        </authorList>
    </citation>
    <scope>NUCLEOTIDE SEQUENCE [LARGE SCALE GENOMIC DNA]</scope>
    <source>
        <strain evidence="8">DAU221</strain>
    </source>
</reference>
<evidence type="ECO:0000256" key="3">
    <source>
        <dbReference type="ARBA" id="ARBA00022692"/>
    </source>
</evidence>
<dbReference type="STRING" id="252514.A3224_05320"/>
<evidence type="ECO:0000256" key="2">
    <source>
        <dbReference type="ARBA" id="ARBA00022475"/>
    </source>
</evidence>
<dbReference type="Pfam" id="PF03706">
    <property type="entry name" value="LPG_synthase_TM"/>
    <property type="match status" value="1"/>
</dbReference>
<comment type="subcellular location">
    <subcellularLocation>
        <location evidence="1">Cell membrane</location>
        <topology evidence="1">Multi-pass membrane protein</topology>
    </subcellularLocation>
</comment>
<gene>
    <name evidence="7" type="ORF">A3224_05320</name>
</gene>
<dbReference type="PANTHER" id="PTHR39087:SF2">
    <property type="entry name" value="UPF0104 MEMBRANE PROTEIN MJ1595"/>
    <property type="match status" value="1"/>
</dbReference>
<evidence type="ECO:0000256" key="5">
    <source>
        <dbReference type="ARBA" id="ARBA00023136"/>
    </source>
</evidence>
<proteinExistence type="predicted"/>
<dbReference type="GO" id="GO:0005886">
    <property type="term" value="C:plasma membrane"/>
    <property type="evidence" value="ECO:0007669"/>
    <property type="project" value="UniProtKB-SubCell"/>
</dbReference>
<dbReference type="KEGG" id="mthd:A3224_05320"/>
<evidence type="ECO:0000313" key="8">
    <source>
        <dbReference type="Proteomes" id="UP000076077"/>
    </source>
</evidence>
<organism evidence="7 8">
    <name type="scientific">Microbulbifer thermotolerans</name>
    <dbReference type="NCBI Taxonomy" id="252514"/>
    <lineage>
        <taxon>Bacteria</taxon>
        <taxon>Pseudomonadati</taxon>
        <taxon>Pseudomonadota</taxon>
        <taxon>Gammaproteobacteria</taxon>
        <taxon>Cellvibrionales</taxon>
        <taxon>Microbulbiferaceae</taxon>
        <taxon>Microbulbifer</taxon>
    </lineage>
</organism>
<sequence length="318" mass="35634">MGGQKVNERQLHFLILSILIAVVGYLLFALWSGWQDVVKGFVSIGLWGVFVALCLSLVNYSLRFVRWQKYLLNMQCIVPWKASLRIYLSGFALTTTPGKAGEIFRGFLLSRYGIQFSKTFAAFISERVSDLTAIIFLAFLGLSYYPQFQNLVYVGVGLCVFILICLANREVLQGIKSWTESRKSKLARVMRSTANMLLSMRECHRPKVLLFATFLSVIAWGAEALAFHWILTWLGVDVPLYFSFFVYSISMLVGAFSFLPGGLGSAEGVMISLLVFKGMPMHDAVAATIVIRLATLWFAVFIGLFALYSSRNEQVATI</sequence>
<dbReference type="NCBIfam" id="TIGR00374">
    <property type="entry name" value="flippase-like domain"/>
    <property type="match status" value="1"/>
</dbReference>
<feature type="transmembrane region" description="Helical" evidence="6">
    <location>
        <begin position="240"/>
        <end position="263"/>
    </location>
</feature>
<dbReference type="RefSeq" id="WP_067152299.1">
    <property type="nucleotide sequence ID" value="NZ_CP014864.1"/>
</dbReference>
<dbReference type="OrthoDB" id="9799911at2"/>
<accession>A0A143HKQ8</accession>
<protein>
    <recommendedName>
        <fullName evidence="9">TIGR00374 family protein</fullName>
    </recommendedName>
</protein>
<dbReference type="EMBL" id="CP014864">
    <property type="protein sequence ID" value="AMX02076.1"/>
    <property type="molecule type" value="Genomic_DNA"/>
</dbReference>
<feature type="transmembrane region" description="Helical" evidence="6">
    <location>
        <begin position="12"/>
        <end position="34"/>
    </location>
</feature>
<keyword evidence="4 6" id="KW-1133">Transmembrane helix</keyword>
<feature type="transmembrane region" description="Helical" evidence="6">
    <location>
        <begin position="40"/>
        <end position="62"/>
    </location>
</feature>
<evidence type="ECO:0000256" key="6">
    <source>
        <dbReference type="SAM" id="Phobius"/>
    </source>
</evidence>
<keyword evidence="5 6" id="KW-0472">Membrane</keyword>
<dbReference type="InterPro" id="IPR022791">
    <property type="entry name" value="L-PG_synthase/AglD"/>
</dbReference>
<dbReference type="Proteomes" id="UP000076077">
    <property type="component" value="Chromosome"/>
</dbReference>
<feature type="transmembrane region" description="Helical" evidence="6">
    <location>
        <begin position="151"/>
        <end position="168"/>
    </location>
</feature>
<keyword evidence="2" id="KW-1003">Cell membrane</keyword>
<feature type="transmembrane region" description="Helical" evidence="6">
    <location>
        <begin position="128"/>
        <end position="145"/>
    </location>
</feature>
<evidence type="ECO:0000256" key="4">
    <source>
        <dbReference type="ARBA" id="ARBA00022989"/>
    </source>
</evidence>
<dbReference type="AlphaFoldDB" id="A0A143HKQ8"/>